<evidence type="ECO:0000256" key="3">
    <source>
        <dbReference type="ARBA" id="ARBA00022691"/>
    </source>
</evidence>
<accession>A0A9W9EHZ5</accession>
<evidence type="ECO:0000256" key="1">
    <source>
        <dbReference type="ARBA" id="ARBA00022603"/>
    </source>
</evidence>
<keyword evidence="2" id="KW-0808">Transferase</keyword>
<keyword evidence="1" id="KW-0489">Methyltransferase</keyword>
<dbReference type="GeneID" id="81362656"/>
<dbReference type="GO" id="GO:0008171">
    <property type="term" value="F:O-methyltransferase activity"/>
    <property type="evidence" value="ECO:0007669"/>
    <property type="project" value="InterPro"/>
</dbReference>
<dbReference type="InterPro" id="IPR029063">
    <property type="entry name" value="SAM-dependent_MTases_sf"/>
</dbReference>
<reference evidence="5" key="1">
    <citation type="submission" date="2022-11" db="EMBL/GenBank/DDBJ databases">
        <authorList>
            <person name="Petersen C."/>
        </authorList>
    </citation>
    <scope>NUCLEOTIDE SEQUENCE</scope>
    <source>
        <strain evidence="5">IBT 30761</strain>
    </source>
</reference>
<organism evidence="5 6">
    <name type="scientific">Penicillium argentinense</name>
    <dbReference type="NCBI Taxonomy" id="1131581"/>
    <lineage>
        <taxon>Eukaryota</taxon>
        <taxon>Fungi</taxon>
        <taxon>Dikarya</taxon>
        <taxon>Ascomycota</taxon>
        <taxon>Pezizomycotina</taxon>
        <taxon>Eurotiomycetes</taxon>
        <taxon>Eurotiomycetidae</taxon>
        <taxon>Eurotiales</taxon>
        <taxon>Aspergillaceae</taxon>
        <taxon>Penicillium</taxon>
    </lineage>
</organism>
<gene>
    <name evidence="5" type="ORF">N7532_011186</name>
</gene>
<dbReference type="Proteomes" id="UP001149074">
    <property type="component" value="Unassembled WGS sequence"/>
</dbReference>
<reference evidence="5" key="2">
    <citation type="journal article" date="2023" name="IMA Fungus">
        <title>Comparative genomic study of the Penicillium genus elucidates a diverse pangenome and 15 lateral gene transfer events.</title>
        <authorList>
            <person name="Petersen C."/>
            <person name="Sorensen T."/>
            <person name="Nielsen M.R."/>
            <person name="Sondergaard T.E."/>
            <person name="Sorensen J.L."/>
            <person name="Fitzpatrick D.A."/>
            <person name="Frisvad J.C."/>
            <person name="Nielsen K.L."/>
        </authorList>
    </citation>
    <scope>NUCLEOTIDE SEQUENCE</scope>
    <source>
        <strain evidence="5">IBT 30761</strain>
    </source>
</reference>
<dbReference type="EMBL" id="JAPQKI010000011">
    <property type="protein sequence ID" value="KAJ5082143.1"/>
    <property type="molecule type" value="Genomic_DNA"/>
</dbReference>
<dbReference type="InterPro" id="IPR001077">
    <property type="entry name" value="COMT_C"/>
</dbReference>
<dbReference type="PANTHER" id="PTHR43712:SF1">
    <property type="entry name" value="HYPOTHETICAL O-METHYLTRANSFERASE (EUROFUNG)-RELATED"/>
    <property type="match status" value="1"/>
</dbReference>
<dbReference type="RefSeq" id="XP_056468665.1">
    <property type="nucleotide sequence ID" value="XM_056623677.1"/>
</dbReference>
<keyword evidence="6" id="KW-1185">Reference proteome</keyword>
<dbReference type="PROSITE" id="PS51683">
    <property type="entry name" value="SAM_OMT_II"/>
    <property type="match status" value="1"/>
</dbReference>
<keyword evidence="3" id="KW-0949">S-adenosyl-L-methionine</keyword>
<evidence type="ECO:0000256" key="2">
    <source>
        <dbReference type="ARBA" id="ARBA00022679"/>
    </source>
</evidence>
<dbReference type="SUPFAM" id="SSF53335">
    <property type="entry name" value="S-adenosyl-L-methionine-dependent methyltransferases"/>
    <property type="match status" value="1"/>
</dbReference>
<dbReference type="Gene3D" id="3.40.50.150">
    <property type="entry name" value="Vaccinia Virus protein VP39"/>
    <property type="match status" value="1"/>
</dbReference>
<dbReference type="AlphaFoldDB" id="A0A9W9EHZ5"/>
<sequence>MEGQWADRSHWGDWFPVRERILQDAELSDDTLLLVDISAGKGHDLLEFKEMFPDLLGRLVLEDLGSVVKAMGRDERFAENGIQMVSFDFFKEIQPVKDARVYYFKFVLHDWPDEEVKVILNNLKPAMKPG</sequence>
<dbReference type="InterPro" id="IPR016461">
    <property type="entry name" value="COMT-like"/>
</dbReference>
<comment type="caution">
    <text evidence="5">The sequence shown here is derived from an EMBL/GenBank/DDBJ whole genome shotgun (WGS) entry which is preliminary data.</text>
</comment>
<dbReference type="PANTHER" id="PTHR43712">
    <property type="entry name" value="PUTATIVE (AFU_ORTHOLOGUE AFUA_4G14580)-RELATED"/>
    <property type="match status" value="1"/>
</dbReference>
<dbReference type="GO" id="GO:0032259">
    <property type="term" value="P:methylation"/>
    <property type="evidence" value="ECO:0007669"/>
    <property type="project" value="UniProtKB-KW"/>
</dbReference>
<name>A0A9W9EHZ5_9EURO</name>
<evidence type="ECO:0000259" key="4">
    <source>
        <dbReference type="Pfam" id="PF00891"/>
    </source>
</evidence>
<dbReference type="OrthoDB" id="1535081at2759"/>
<evidence type="ECO:0000313" key="5">
    <source>
        <dbReference type="EMBL" id="KAJ5082143.1"/>
    </source>
</evidence>
<evidence type="ECO:0000313" key="6">
    <source>
        <dbReference type="Proteomes" id="UP001149074"/>
    </source>
</evidence>
<proteinExistence type="predicted"/>
<dbReference type="Pfam" id="PF00891">
    <property type="entry name" value="Methyltransf_2"/>
    <property type="match status" value="1"/>
</dbReference>
<protein>
    <recommendedName>
        <fullName evidence="4">O-methyltransferase C-terminal domain-containing protein</fullName>
    </recommendedName>
</protein>
<dbReference type="GO" id="GO:0044550">
    <property type="term" value="P:secondary metabolite biosynthetic process"/>
    <property type="evidence" value="ECO:0007669"/>
    <property type="project" value="UniProtKB-ARBA"/>
</dbReference>
<feature type="domain" description="O-methyltransferase C-terminal" evidence="4">
    <location>
        <begin position="18"/>
        <end position="130"/>
    </location>
</feature>